<keyword evidence="3" id="KW-1185">Reference proteome</keyword>
<dbReference type="HOGENOM" id="CLU_118622_0_0_12"/>
<name>E1R6J3_SEDSS</name>
<dbReference type="eggNOG" id="ENOG503450S">
    <property type="taxonomic scope" value="Bacteria"/>
</dbReference>
<gene>
    <name evidence="2" type="ordered locus">Spirs_1885</name>
</gene>
<feature type="region of interest" description="Disordered" evidence="1">
    <location>
        <begin position="47"/>
        <end position="71"/>
    </location>
</feature>
<dbReference type="EMBL" id="CP002116">
    <property type="protein sequence ID" value="ADK81011.1"/>
    <property type="molecule type" value="Genomic_DNA"/>
</dbReference>
<dbReference type="Proteomes" id="UP000002318">
    <property type="component" value="Chromosome"/>
</dbReference>
<evidence type="ECO:0000313" key="2">
    <source>
        <dbReference type="EMBL" id="ADK81011.1"/>
    </source>
</evidence>
<organism evidence="2 3">
    <name type="scientific">Sediminispirochaeta smaragdinae (strain DSM 11293 / JCM 15392 / SEBR 4228)</name>
    <name type="common">Spirochaeta smaragdinae</name>
    <dbReference type="NCBI Taxonomy" id="573413"/>
    <lineage>
        <taxon>Bacteria</taxon>
        <taxon>Pseudomonadati</taxon>
        <taxon>Spirochaetota</taxon>
        <taxon>Spirochaetia</taxon>
        <taxon>Spirochaetales</taxon>
        <taxon>Spirochaetaceae</taxon>
        <taxon>Sediminispirochaeta</taxon>
    </lineage>
</organism>
<dbReference type="KEGG" id="ssm:Spirs_1885"/>
<accession>E1R6J3</accession>
<sequence length="202" mass="23230">MKTMIRMERPFHTLWLLAILTLVLLIVASCAGNKAVTEVQELPKASVVQEQPPVQEPPKAPAEATPTHGQAESEFVLSETAYKETKRDLSDLVQELNKIIAAKDYEKWLTYLTKEYRAYYSDPAVLRAQSEAPLLKKYSVVLRSLKDYFHYVVVGSRQNVRLDEIKALDENRVRAYMYVDNTPVIIYELQKVDNQWKIGIIE</sequence>
<protein>
    <submittedName>
        <fullName evidence="2">Lipoprotein</fullName>
    </submittedName>
</protein>
<evidence type="ECO:0000313" key="3">
    <source>
        <dbReference type="Proteomes" id="UP000002318"/>
    </source>
</evidence>
<evidence type="ECO:0000256" key="1">
    <source>
        <dbReference type="SAM" id="MobiDB-lite"/>
    </source>
</evidence>
<reference evidence="2 3" key="1">
    <citation type="journal article" date="2010" name="Stand. Genomic Sci.">
        <title>Complete genome sequence of Spirochaeta smaragdinae type strain (SEBR 4228).</title>
        <authorList>
            <person name="Mavromatis K."/>
            <person name="Yasawong M."/>
            <person name="Chertkov O."/>
            <person name="Lapidus A."/>
            <person name="Lucas S."/>
            <person name="Nolan M."/>
            <person name="Del Rio T.G."/>
            <person name="Tice H."/>
            <person name="Cheng J.F."/>
            <person name="Pitluck S."/>
            <person name="Liolios K."/>
            <person name="Ivanova N."/>
            <person name="Tapia R."/>
            <person name="Han C."/>
            <person name="Bruce D."/>
            <person name="Goodwin L."/>
            <person name="Pati A."/>
            <person name="Chen A."/>
            <person name="Palaniappan K."/>
            <person name="Land M."/>
            <person name="Hauser L."/>
            <person name="Chang Y.J."/>
            <person name="Jeffries C.D."/>
            <person name="Detter J.C."/>
            <person name="Rohde M."/>
            <person name="Brambilla E."/>
            <person name="Spring S."/>
            <person name="Goker M."/>
            <person name="Sikorski J."/>
            <person name="Woyke T."/>
            <person name="Bristow J."/>
            <person name="Eisen J.A."/>
            <person name="Markowitz V."/>
            <person name="Hugenholtz P."/>
            <person name="Klenk H.P."/>
            <person name="Kyrpides N.C."/>
        </authorList>
    </citation>
    <scope>NUCLEOTIDE SEQUENCE [LARGE SCALE GENOMIC DNA]</scope>
    <source>
        <strain evidence="3">DSM 11293 / JCM 15392 / SEBR 4228</strain>
    </source>
</reference>
<dbReference type="PROSITE" id="PS51257">
    <property type="entry name" value="PROKAR_LIPOPROTEIN"/>
    <property type="match status" value="1"/>
</dbReference>
<dbReference type="STRING" id="573413.Spirs_1885"/>
<keyword evidence="2" id="KW-0449">Lipoprotein</keyword>
<proteinExistence type="predicted"/>
<dbReference type="AlphaFoldDB" id="E1R6J3"/>